<gene>
    <name evidence="1" type="ORF">FGIG_06790</name>
</gene>
<keyword evidence="2" id="KW-1185">Reference proteome</keyword>
<dbReference type="EMBL" id="SUNJ01006282">
    <property type="protein sequence ID" value="TPP62936.1"/>
    <property type="molecule type" value="Genomic_DNA"/>
</dbReference>
<protein>
    <submittedName>
        <fullName evidence="1">Uncharacterized protein</fullName>
    </submittedName>
</protein>
<reference evidence="1 2" key="1">
    <citation type="submission" date="2019-04" db="EMBL/GenBank/DDBJ databases">
        <title>Annotation for the trematode Fasciola gigantica.</title>
        <authorList>
            <person name="Choi Y.-J."/>
        </authorList>
    </citation>
    <scope>NUCLEOTIDE SEQUENCE [LARGE SCALE GENOMIC DNA]</scope>
    <source>
        <strain evidence="1">Uganda_cow_1</strain>
    </source>
</reference>
<sequence length="71" mass="8393">MRMIRCTADCICLPSVTLSSFFLSMHHTKGVRSFQWLLMPVISSLRFKQPLTVHWVRWFWLISHSGSLNRN</sequence>
<accession>A0A504YRX1</accession>
<comment type="caution">
    <text evidence="1">The sequence shown here is derived from an EMBL/GenBank/DDBJ whole genome shotgun (WGS) entry which is preliminary data.</text>
</comment>
<proteinExistence type="predicted"/>
<dbReference type="AlphaFoldDB" id="A0A504YRX1"/>
<evidence type="ECO:0000313" key="1">
    <source>
        <dbReference type="EMBL" id="TPP62936.1"/>
    </source>
</evidence>
<dbReference type="Proteomes" id="UP000316759">
    <property type="component" value="Unassembled WGS sequence"/>
</dbReference>
<name>A0A504YRX1_FASGI</name>
<evidence type="ECO:0000313" key="2">
    <source>
        <dbReference type="Proteomes" id="UP000316759"/>
    </source>
</evidence>
<organism evidence="1 2">
    <name type="scientific">Fasciola gigantica</name>
    <name type="common">Giant liver fluke</name>
    <dbReference type="NCBI Taxonomy" id="46835"/>
    <lineage>
        <taxon>Eukaryota</taxon>
        <taxon>Metazoa</taxon>
        <taxon>Spiralia</taxon>
        <taxon>Lophotrochozoa</taxon>
        <taxon>Platyhelminthes</taxon>
        <taxon>Trematoda</taxon>
        <taxon>Digenea</taxon>
        <taxon>Plagiorchiida</taxon>
        <taxon>Echinostomata</taxon>
        <taxon>Echinostomatoidea</taxon>
        <taxon>Fasciolidae</taxon>
        <taxon>Fasciola</taxon>
    </lineage>
</organism>